<organism evidence="2 3">
    <name type="scientific">Diplocarpon rosae</name>
    <dbReference type="NCBI Taxonomy" id="946125"/>
    <lineage>
        <taxon>Eukaryota</taxon>
        <taxon>Fungi</taxon>
        <taxon>Dikarya</taxon>
        <taxon>Ascomycota</taxon>
        <taxon>Pezizomycotina</taxon>
        <taxon>Leotiomycetes</taxon>
        <taxon>Helotiales</taxon>
        <taxon>Drepanopezizaceae</taxon>
        <taxon>Diplocarpon</taxon>
    </lineage>
</organism>
<accession>A0AAD9SWH0</accession>
<sequence>MHQHLYIVCYLCSALPLLFFFYFSNRTVHNIKTASRSFPLTMLTQALLTFSLLILSISALPPIYAGTKNKVPTPLTLSHRQNSPPGGSNSTACSPAVMALAAGIQSNIDDQSNEVATVSALGNIMAQNPMDMALYSAAQTSLLGFVTKGIAIRENNQKITPPGNGATAGLAMVAMAQMEELNITMSLAVSGTGAVDKAKGMQMVEVLKKDFAGGIEQNKKNLAAAMAGCSGPTKASIVI</sequence>
<dbReference type="Proteomes" id="UP001285354">
    <property type="component" value="Unassembled WGS sequence"/>
</dbReference>
<keyword evidence="1" id="KW-0472">Membrane</keyword>
<feature type="transmembrane region" description="Helical" evidence="1">
    <location>
        <begin position="5"/>
        <end position="23"/>
    </location>
</feature>
<protein>
    <submittedName>
        <fullName evidence="2">Uncharacterized protein</fullName>
    </submittedName>
</protein>
<proteinExistence type="predicted"/>
<name>A0AAD9SWH0_9HELO</name>
<comment type="caution">
    <text evidence="2">The sequence shown here is derived from an EMBL/GenBank/DDBJ whole genome shotgun (WGS) entry which is preliminary data.</text>
</comment>
<feature type="transmembrane region" description="Helical" evidence="1">
    <location>
        <begin position="43"/>
        <end position="65"/>
    </location>
</feature>
<keyword evidence="1" id="KW-0812">Transmembrane</keyword>
<gene>
    <name evidence="2" type="ORF">QTJ16_005309</name>
</gene>
<keyword evidence="1" id="KW-1133">Transmembrane helix</keyword>
<dbReference type="AlphaFoldDB" id="A0AAD9SWH0"/>
<dbReference type="EMBL" id="JAUBYV010000008">
    <property type="protein sequence ID" value="KAK2624940.1"/>
    <property type="molecule type" value="Genomic_DNA"/>
</dbReference>
<evidence type="ECO:0000256" key="1">
    <source>
        <dbReference type="SAM" id="Phobius"/>
    </source>
</evidence>
<evidence type="ECO:0000313" key="3">
    <source>
        <dbReference type="Proteomes" id="UP001285354"/>
    </source>
</evidence>
<evidence type="ECO:0000313" key="2">
    <source>
        <dbReference type="EMBL" id="KAK2624940.1"/>
    </source>
</evidence>
<reference evidence="2" key="1">
    <citation type="submission" date="2023-06" db="EMBL/GenBank/DDBJ databases">
        <title>Draft genome of Marssonina rosae.</title>
        <authorList>
            <person name="Cheng Q."/>
        </authorList>
    </citation>
    <scope>NUCLEOTIDE SEQUENCE</scope>
    <source>
        <strain evidence="2">R4</strain>
    </source>
</reference>
<keyword evidence="3" id="KW-1185">Reference proteome</keyword>